<feature type="transmembrane region" description="Helical" evidence="1">
    <location>
        <begin position="157"/>
        <end position="177"/>
    </location>
</feature>
<keyword evidence="1" id="KW-0812">Transmembrane</keyword>
<feature type="transmembrane region" description="Helical" evidence="1">
    <location>
        <begin position="132"/>
        <end position="151"/>
    </location>
</feature>
<accession>A0A1T4JPK6</accession>
<dbReference type="EMBL" id="FUWH01000001">
    <property type="protein sequence ID" value="SJZ32061.1"/>
    <property type="molecule type" value="Genomic_DNA"/>
</dbReference>
<dbReference type="STRING" id="413434.SAMN04488132_10134"/>
<evidence type="ECO:0000313" key="2">
    <source>
        <dbReference type="EMBL" id="SJZ32061.1"/>
    </source>
</evidence>
<sequence>MIMTLNDKITQGDEIPPNPLLEEYKVKWDYYKETHKNRKNLFDWYFKIVTIPASAFGVANIISGDKTKTTFSVQDYRYVFLLIFLCGIGLFAAYVIETGISQMYINRIKSLENLLFFRNHKNSKFHTITSVGFWRVMPIIFINSFLLALSISFFRGFGIGCSTLTFVSSGILHYLVYKPIHTFGETRNNIVIDADC</sequence>
<name>A0A1T4JPK6_9BACT</name>
<keyword evidence="1" id="KW-1133">Transmembrane helix</keyword>
<feature type="transmembrane region" description="Helical" evidence="1">
    <location>
        <begin position="44"/>
        <end position="64"/>
    </location>
</feature>
<gene>
    <name evidence="2" type="ORF">SAMN04488132_10134</name>
</gene>
<proteinExistence type="predicted"/>
<evidence type="ECO:0000313" key="3">
    <source>
        <dbReference type="Proteomes" id="UP000190888"/>
    </source>
</evidence>
<dbReference type="AlphaFoldDB" id="A0A1T4JPK6"/>
<keyword evidence="3" id="KW-1185">Reference proteome</keyword>
<organism evidence="2 3">
    <name type="scientific">Sediminibacterium ginsengisoli</name>
    <dbReference type="NCBI Taxonomy" id="413434"/>
    <lineage>
        <taxon>Bacteria</taxon>
        <taxon>Pseudomonadati</taxon>
        <taxon>Bacteroidota</taxon>
        <taxon>Chitinophagia</taxon>
        <taxon>Chitinophagales</taxon>
        <taxon>Chitinophagaceae</taxon>
        <taxon>Sediminibacterium</taxon>
    </lineage>
</organism>
<protein>
    <submittedName>
        <fullName evidence="2">Uncharacterized protein</fullName>
    </submittedName>
</protein>
<keyword evidence="1" id="KW-0472">Membrane</keyword>
<evidence type="ECO:0000256" key="1">
    <source>
        <dbReference type="SAM" id="Phobius"/>
    </source>
</evidence>
<feature type="transmembrane region" description="Helical" evidence="1">
    <location>
        <begin position="76"/>
        <end position="96"/>
    </location>
</feature>
<dbReference type="Proteomes" id="UP000190888">
    <property type="component" value="Unassembled WGS sequence"/>
</dbReference>
<reference evidence="2 3" key="1">
    <citation type="submission" date="2017-02" db="EMBL/GenBank/DDBJ databases">
        <authorList>
            <person name="Peterson S.W."/>
        </authorList>
    </citation>
    <scope>NUCLEOTIDE SEQUENCE [LARGE SCALE GENOMIC DNA]</scope>
    <source>
        <strain evidence="2 3">DSM 22335</strain>
    </source>
</reference>